<dbReference type="GO" id="GO:0009279">
    <property type="term" value="C:cell outer membrane"/>
    <property type="evidence" value="ECO:0007669"/>
    <property type="project" value="UniProtKB-SubCell"/>
</dbReference>
<dbReference type="Proteomes" id="UP000076023">
    <property type="component" value="Unassembled WGS sequence"/>
</dbReference>
<dbReference type="AlphaFoldDB" id="A0A146GCF6"/>
<sequence length="166" mass="17844">MKKLLTVAAALALVLSFDSCKKKENNQFAGVDGDYVTGTPLPDRIEGSNFFGSNVQRGQFAPVYFGYDSFSVSDSELIKLEKVATAMKSINKTLIIAGFTDERGTEEYNRGLGEKRAGAVRDALISMGVSGSKIQTVSFGEEMPADPGSGESAWALNRRAEFGVVK</sequence>
<dbReference type="PRINTS" id="PR01021">
    <property type="entry name" value="OMPADOMAIN"/>
</dbReference>
<dbReference type="OrthoDB" id="9809164at2"/>
<dbReference type="PROSITE" id="PS01068">
    <property type="entry name" value="OMPA_1"/>
    <property type="match status" value="1"/>
</dbReference>
<evidence type="ECO:0000313" key="7">
    <source>
        <dbReference type="Proteomes" id="UP000076023"/>
    </source>
</evidence>
<organism evidence="6 7">
    <name type="scientific">Terrimicrobium sacchariphilum</name>
    <dbReference type="NCBI Taxonomy" id="690879"/>
    <lineage>
        <taxon>Bacteria</taxon>
        <taxon>Pseudomonadati</taxon>
        <taxon>Verrucomicrobiota</taxon>
        <taxon>Terrimicrobiia</taxon>
        <taxon>Terrimicrobiales</taxon>
        <taxon>Terrimicrobiaceae</taxon>
        <taxon>Terrimicrobium</taxon>
    </lineage>
</organism>
<evidence type="ECO:0000256" key="2">
    <source>
        <dbReference type="ARBA" id="ARBA00023136"/>
    </source>
</evidence>
<protein>
    <submittedName>
        <fullName evidence="6">Peptidoglycan-associated lipoprotein</fullName>
    </submittedName>
</protein>
<proteinExistence type="predicted"/>
<dbReference type="PANTHER" id="PTHR30329">
    <property type="entry name" value="STATOR ELEMENT OF FLAGELLAR MOTOR COMPLEX"/>
    <property type="match status" value="1"/>
</dbReference>
<accession>A0A146GCF6</accession>
<gene>
    <name evidence="6" type="ORF">TSACC_23276</name>
</gene>
<evidence type="ECO:0000256" key="4">
    <source>
        <dbReference type="PROSITE-ProRule" id="PRU00473"/>
    </source>
</evidence>
<evidence type="ECO:0000256" key="1">
    <source>
        <dbReference type="ARBA" id="ARBA00004442"/>
    </source>
</evidence>
<keyword evidence="2 4" id="KW-0472">Membrane</keyword>
<name>A0A146GCF6_TERSA</name>
<dbReference type="RefSeq" id="WP_075080438.1">
    <property type="nucleotide sequence ID" value="NZ_BDCO01000002.1"/>
</dbReference>
<dbReference type="InterPro" id="IPR006665">
    <property type="entry name" value="OmpA-like"/>
</dbReference>
<dbReference type="InterPro" id="IPR050330">
    <property type="entry name" value="Bact_OuterMem_StrucFunc"/>
</dbReference>
<keyword evidence="7" id="KW-1185">Reference proteome</keyword>
<dbReference type="STRING" id="690879.TSACC_23276"/>
<comment type="subcellular location">
    <subcellularLocation>
        <location evidence="1">Cell outer membrane</location>
    </subcellularLocation>
</comment>
<dbReference type="FunCoup" id="A0A146GCF6">
    <property type="interactions" value="86"/>
</dbReference>
<feature type="domain" description="OmpA-like" evidence="5">
    <location>
        <begin position="52"/>
        <end position="166"/>
    </location>
</feature>
<dbReference type="SUPFAM" id="SSF103088">
    <property type="entry name" value="OmpA-like"/>
    <property type="match status" value="1"/>
</dbReference>
<dbReference type="CDD" id="cd07185">
    <property type="entry name" value="OmpA_C-like"/>
    <property type="match status" value="1"/>
</dbReference>
<reference evidence="7" key="1">
    <citation type="journal article" date="2017" name="Genome Announc.">
        <title>Draft Genome Sequence of Terrimicrobium sacchariphilum NM-5T, a Facultative Anaerobic Soil Bacterium of the Class Spartobacteria.</title>
        <authorList>
            <person name="Qiu Y.L."/>
            <person name="Tourlousse D.M."/>
            <person name="Matsuura N."/>
            <person name="Ohashi A."/>
            <person name="Sekiguchi Y."/>
        </authorList>
    </citation>
    <scope>NUCLEOTIDE SEQUENCE [LARGE SCALE GENOMIC DNA]</scope>
    <source>
        <strain evidence="7">NM-5</strain>
    </source>
</reference>
<dbReference type="Pfam" id="PF00691">
    <property type="entry name" value="OmpA"/>
    <property type="match status" value="1"/>
</dbReference>
<dbReference type="InterPro" id="IPR006690">
    <property type="entry name" value="OMPA-like_CS"/>
</dbReference>
<evidence type="ECO:0000256" key="3">
    <source>
        <dbReference type="ARBA" id="ARBA00023237"/>
    </source>
</evidence>
<keyword evidence="6" id="KW-0449">Lipoprotein</keyword>
<dbReference type="PANTHER" id="PTHR30329:SF21">
    <property type="entry name" value="LIPOPROTEIN YIAD-RELATED"/>
    <property type="match status" value="1"/>
</dbReference>
<dbReference type="InParanoid" id="A0A146GCF6"/>
<dbReference type="EMBL" id="BDCO01000002">
    <property type="protein sequence ID" value="GAT34842.1"/>
    <property type="molecule type" value="Genomic_DNA"/>
</dbReference>
<dbReference type="InterPro" id="IPR006664">
    <property type="entry name" value="OMP_bac"/>
</dbReference>
<evidence type="ECO:0000259" key="5">
    <source>
        <dbReference type="PROSITE" id="PS51123"/>
    </source>
</evidence>
<comment type="caution">
    <text evidence="6">The sequence shown here is derived from an EMBL/GenBank/DDBJ whole genome shotgun (WGS) entry which is preliminary data.</text>
</comment>
<dbReference type="InterPro" id="IPR036737">
    <property type="entry name" value="OmpA-like_sf"/>
</dbReference>
<dbReference type="Gene3D" id="3.30.1330.60">
    <property type="entry name" value="OmpA-like domain"/>
    <property type="match status" value="1"/>
</dbReference>
<dbReference type="PROSITE" id="PS51123">
    <property type="entry name" value="OMPA_2"/>
    <property type="match status" value="1"/>
</dbReference>
<evidence type="ECO:0000313" key="6">
    <source>
        <dbReference type="EMBL" id="GAT34842.1"/>
    </source>
</evidence>
<keyword evidence="3" id="KW-0998">Cell outer membrane</keyword>